<evidence type="ECO:0000313" key="4">
    <source>
        <dbReference type="Proteomes" id="UP001207654"/>
    </source>
</evidence>
<feature type="compositionally biased region" description="Basic and acidic residues" evidence="1">
    <location>
        <begin position="101"/>
        <end position="115"/>
    </location>
</feature>
<feature type="domain" description="PAS" evidence="2">
    <location>
        <begin position="6"/>
        <end position="98"/>
    </location>
</feature>
<evidence type="ECO:0000259" key="2">
    <source>
        <dbReference type="Pfam" id="PF13426"/>
    </source>
</evidence>
<dbReference type="InterPro" id="IPR035965">
    <property type="entry name" value="PAS-like_dom_sf"/>
</dbReference>
<dbReference type="RefSeq" id="WP_267533478.1">
    <property type="nucleotide sequence ID" value="NZ_JAPNKA010000001.1"/>
</dbReference>
<dbReference type="InterPro" id="IPR000014">
    <property type="entry name" value="PAS"/>
</dbReference>
<proteinExistence type="predicted"/>
<comment type="caution">
    <text evidence="3">The sequence shown here is derived from an EMBL/GenBank/DDBJ whole genome shotgun (WGS) entry which is preliminary data.</text>
</comment>
<sequence>MFRDTYIAESNDAMARMYGFSSASELTGTRLDALLVHEDPRNTEFLRAFLQNGYRLEDAESRELTHDGTPKVFLNNLVGIVQEGHLLGAWGTQRDVTEQRHAEKERKHGMHREETAEGVAHQEAVGAKDRHLWLPPVMSC</sequence>
<evidence type="ECO:0000313" key="3">
    <source>
        <dbReference type="EMBL" id="MCY1074516.1"/>
    </source>
</evidence>
<dbReference type="NCBIfam" id="TIGR00229">
    <property type="entry name" value="sensory_box"/>
    <property type="match status" value="1"/>
</dbReference>
<dbReference type="Pfam" id="PF13426">
    <property type="entry name" value="PAS_9"/>
    <property type="match status" value="1"/>
</dbReference>
<name>A0ABT3ZYX1_9BACT</name>
<dbReference type="Gene3D" id="3.30.450.20">
    <property type="entry name" value="PAS domain"/>
    <property type="match status" value="1"/>
</dbReference>
<gene>
    <name evidence="3" type="ORF">OV287_08445</name>
</gene>
<feature type="region of interest" description="Disordered" evidence="1">
    <location>
        <begin position="101"/>
        <end position="123"/>
    </location>
</feature>
<evidence type="ECO:0000256" key="1">
    <source>
        <dbReference type="SAM" id="MobiDB-lite"/>
    </source>
</evidence>
<protein>
    <submittedName>
        <fullName evidence="3">PAS domain-containing protein</fullName>
    </submittedName>
</protein>
<reference evidence="3 4" key="1">
    <citation type="submission" date="2022-11" db="EMBL/GenBank/DDBJ databases">
        <title>Minimal conservation of predation-associated metabolite biosynthetic gene clusters underscores biosynthetic potential of Myxococcota including descriptions for ten novel species: Archangium lansinium sp. nov., Myxococcus landrumus sp. nov., Nannocystis bai.</title>
        <authorList>
            <person name="Ahearne A."/>
            <person name="Stevens C."/>
            <person name="Phillips K."/>
        </authorList>
    </citation>
    <scope>NUCLEOTIDE SEQUENCE [LARGE SCALE GENOMIC DNA]</scope>
    <source>
        <strain evidence="3 4">MIWBW</strain>
    </source>
</reference>
<dbReference type="CDD" id="cd00130">
    <property type="entry name" value="PAS"/>
    <property type="match status" value="1"/>
</dbReference>
<dbReference type="Proteomes" id="UP001207654">
    <property type="component" value="Unassembled WGS sequence"/>
</dbReference>
<organism evidence="3 4">
    <name type="scientific">Archangium lansingense</name>
    <dbReference type="NCBI Taxonomy" id="2995310"/>
    <lineage>
        <taxon>Bacteria</taxon>
        <taxon>Pseudomonadati</taxon>
        <taxon>Myxococcota</taxon>
        <taxon>Myxococcia</taxon>
        <taxon>Myxococcales</taxon>
        <taxon>Cystobacterineae</taxon>
        <taxon>Archangiaceae</taxon>
        <taxon>Archangium</taxon>
    </lineage>
</organism>
<dbReference type="SUPFAM" id="SSF55785">
    <property type="entry name" value="PYP-like sensor domain (PAS domain)"/>
    <property type="match status" value="1"/>
</dbReference>
<accession>A0ABT3ZYX1</accession>
<keyword evidence="4" id="KW-1185">Reference proteome</keyword>
<dbReference type="EMBL" id="JAPNKA010000001">
    <property type="protein sequence ID" value="MCY1074516.1"/>
    <property type="molecule type" value="Genomic_DNA"/>
</dbReference>